<evidence type="ECO:0000256" key="9">
    <source>
        <dbReference type="ARBA" id="ARBA00047984"/>
    </source>
</evidence>
<keyword evidence="17" id="KW-1185">Reference proteome</keyword>
<evidence type="ECO:0000256" key="1">
    <source>
        <dbReference type="ARBA" id="ARBA00012552"/>
    </source>
</evidence>
<dbReference type="OrthoDB" id="9805696at2"/>
<dbReference type="SUPFAM" id="SSF52540">
    <property type="entry name" value="P-loop containing nucleoside triphosphate hydrolases"/>
    <property type="match status" value="1"/>
</dbReference>
<evidence type="ECO:0000256" key="10">
    <source>
        <dbReference type="PROSITE-ProRule" id="PRU00552"/>
    </source>
</evidence>
<evidence type="ECO:0000256" key="12">
    <source>
        <dbReference type="SAM" id="MobiDB-lite"/>
    </source>
</evidence>
<dbReference type="InterPro" id="IPR014014">
    <property type="entry name" value="RNA_helicase_DEAD_Q_motif"/>
</dbReference>
<evidence type="ECO:0000256" key="3">
    <source>
        <dbReference type="ARBA" id="ARBA00022741"/>
    </source>
</evidence>
<evidence type="ECO:0000259" key="15">
    <source>
        <dbReference type="PROSITE" id="PS51195"/>
    </source>
</evidence>
<dbReference type="SMART" id="SM00490">
    <property type="entry name" value="HELICc"/>
    <property type="match status" value="1"/>
</dbReference>
<dbReference type="PROSITE" id="PS00039">
    <property type="entry name" value="DEAD_ATP_HELICASE"/>
    <property type="match status" value="1"/>
</dbReference>
<dbReference type="GO" id="GO:0009409">
    <property type="term" value="P:response to cold"/>
    <property type="evidence" value="ECO:0007669"/>
    <property type="project" value="TreeGrafter"/>
</dbReference>
<feature type="domain" description="DEAD-box RNA helicase Q" evidence="15">
    <location>
        <begin position="81"/>
        <end position="109"/>
    </location>
</feature>
<dbReference type="CDD" id="cd18787">
    <property type="entry name" value="SF2_C_DEAD"/>
    <property type="match status" value="1"/>
</dbReference>
<dbReference type="PANTHER" id="PTHR47963:SF8">
    <property type="entry name" value="ATP-DEPENDENT RNA HELICASE DEAD"/>
    <property type="match status" value="1"/>
</dbReference>
<feature type="domain" description="Helicase C-terminal" evidence="14">
    <location>
        <begin position="309"/>
        <end position="454"/>
    </location>
</feature>
<feature type="compositionally biased region" description="Low complexity" evidence="12">
    <location>
        <begin position="9"/>
        <end position="82"/>
    </location>
</feature>
<dbReference type="InterPro" id="IPR014001">
    <property type="entry name" value="Helicase_ATP-bd"/>
</dbReference>
<feature type="short sequence motif" description="Q motif" evidence="10">
    <location>
        <begin position="81"/>
        <end position="109"/>
    </location>
</feature>
<evidence type="ECO:0000259" key="13">
    <source>
        <dbReference type="PROSITE" id="PS51192"/>
    </source>
</evidence>
<organism evidence="16 17">
    <name type="scientific">Pseudoclavibacter caeni</name>
    <dbReference type="NCBI Taxonomy" id="908846"/>
    <lineage>
        <taxon>Bacteria</taxon>
        <taxon>Bacillati</taxon>
        <taxon>Actinomycetota</taxon>
        <taxon>Actinomycetes</taxon>
        <taxon>Micrococcales</taxon>
        <taxon>Microbacteriaceae</taxon>
        <taxon>Pseudoclavibacter</taxon>
    </lineage>
</organism>
<dbReference type="Proteomes" id="UP000481339">
    <property type="component" value="Unassembled WGS sequence"/>
</dbReference>
<dbReference type="GO" id="GO:0005524">
    <property type="term" value="F:ATP binding"/>
    <property type="evidence" value="ECO:0007669"/>
    <property type="project" value="UniProtKB-KW"/>
</dbReference>
<evidence type="ECO:0000256" key="2">
    <source>
        <dbReference type="ARBA" id="ARBA00022490"/>
    </source>
</evidence>
<evidence type="ECO:0000256" key="7">
    <source>
        <dbReference type="ARBA" id="ARBA00023016"/>
    </source>
</evidence>
<evidence type="ECO:0000313" key="16">
    <source>
        <dbReference type="EMBL" id="KAB1633469.1"/>
    </source>
</evidence>
<dbReference type="GO" id="GO:0033592">
    <property type="term" value="F:RNA strand annealing activity"/>
    <property type="evidence" value="ECO:0007669"/>
    <property type="project" value="TreeGrafter"/>
</dbReference>
<comment type="similarity">
    <text evidence="8 11">Belongs to the DEAD box helicase family.</text>
</comment>
<gene>
    <name evidence="16" type="ORF">F8O02_00555</name>
</gene>
<evidence type="ECO:0000256" key="4">
    <source>
        <dbReference type="ARBA" id="ARBA00022801"/>
    </source>
</evidence>
<keyword evidence="6 11" id="KW-0067">ATP-binding</keyword>
<evidence type="ECO:0000256" key="6">
    <source>
        <dbReference type="ARBA" id="ARBA00022840"/>
    </source>
</evidence>
<keyword evidence="5 11" id="KW-0347">Helicase</keyword>
<dbReference type="AlphaFoldDB" id="A0A7C8BQN5"/>
<dbReference type="Pfam" id="PF25399">
    <property type="entry name" value="DeaD_dimer"/>
    <property type="match status" value="1"/>
</dbReference>
<dbReference type="GO" id="GO:0016787">
    <property type="term" value="F:hydrolase activity"/>
    <property type="evidence" value="ECO:0007669"/>
    <property type="project" value="UniProtKB-KW"/>
</dbReference>
<dbReference type="GO" id="GO:0005829">
    <property type="term" value="C:cytosol"/>
    <property type="evidence" value="ECO:0007669"/>
    <property type="project" value="TreeGrafter"/>
</dbReference>
<feature type="compositionally biased region" description="Basic and acidic residues" evidence="12">
    <location>
        <begin position="522"/>
        <end position="645"/>
    </location>
</feature>
<keyword evidence="3 11" id="KW-0547">Nucleotide-binding</keyword>
<sequence length="676" mass="74515">MPDLSDVHSSSPSAADPTTAVDPTDARPATADAPGADVTPASSTSAPEPAEAPESTGAGASAPVTDTPSAADDASADEATPAFTDLGLPAPLLEALDAIGYESPSPIQAATIPTLLAGRDVVGQAQTGTGKTAAYALPMLAAIDPAVRTPQALVLAPTRELALQVCEAVERFAARLPDIRILPVYGGQGYGTQLAALRRGVHIVVGTPGRVMDHMRRGTLDLTGLRMLVLDEADEMLQMGFVDDVETILAETPDTRQIALFSATMPKQIRRLAKTHLHDPAEITVRSKTQTSTNVAQRMLVVAGRQKLDVLARVLEVERTEGVIVFVRTRGDTETVAERLRARGFSAAAINGDVPQAQRERTVEQLRNGQVDILVATDVAARGLDVDRITHVINYDIPSDPESYVHRIGRTGRAGRTGTAISFITPRERRLQTLIERTTRQSMERMSLPSVDEVNETRLARFDERITQALEREDEIAELRDVIDHYVRHHDIPETDVAAALALVAQGDRPLLLDPVADRLEAVPRRPREDQRGGDRRGGWDRGRGRDRNHGRGGRGDRGGHWNRDDRRGGRDDRERRDDRGRSEHDGRRDRWDRDDRGGRGRWDRDDRGGRRFDRDDRGQRGRGEHDDRRRSGQERPHGQEEHGASRAGGKKPRWTARQRAERGRRPDRRGDRDER</sequence>
<dbReference type="GO" id="GO:0003724">
    <property type="term" value="F:RNA helicase activity"/>
    <property type="evidence" value="ECO:0007669"/>
    <property type="project" value="UniProtKB-EC"/>
</dbReference>
<dbReference type="Gene3D" id="3.40.50.300">
    <property type="entry name" value="P-loop containing nucleotide triphosphate hydrolases"/>
    <property type="match status" value="2"/>
</dbReference>
<feature type="region of interest" description="Disordered" evidence="12">
    <location>
        <begin position="1"/>
        <end position="83"/>
    </location>
</feature>
<keyword evidence="4 11" id="KW-0378">Hydrolase</keyword>
<dbReference type="EMBL" id="WBKA01000001">
    <property type="protein sequence ID" value="KAB1633469.1"/>
    <property type="molecule type" value="Genomic_DNA"/>
</dbReference>
<dbReference type="PANTHER" id="PTHR47963">
    <property type="entry name" value="DEAD-BOX ATP-DEPENDENT RNA HELICASE 47, MITOCHONDRIAL"/>
    <property type="match status" value="1"/>
</dbReference>
<dbReference type="CDD" id="cd00268">
    <property type="entry name" value="DEADc"/>
    <property type="match status" value="1"/>
</dbReference>
<dbReference type="InterPro" id="IPR057325">
    <property type="entry name" value="DeaD_dimer"/>
</dbReference>
<feature type="region of interest" description="Disordered" evidence="12">
    <location>
        <begin position="522"/>
        <end position="676"/>
    </location>
</feature>
<proteinExistence type="inferred from homology"/>
<dbReference type="Pfam" id="PF00271">
    <property type="entry name" value="Helicase_C"/>
    <property type="match status" value="1"/>
</dbReference>
<dbReference type="InterPro" id="IPR001650">
    <property type="entry name" value="Helicase_C-like"/>
</dbReference>
<dbReference type="GO" id="GO:0005840">
    <property type="term" value="C:ribosome"/>
    <property type="evidence" value="ECO:0007669"/>
    <property type="project" value="TreeGrafter"/>
</dbReference>
<reference evidence="16 17" key="1">
    <citation type="submission" date="2019-09" db="EMBL/GenBank/DDBJ databases">
        <title>Phylogeny of genus Pseudoclavibacter and closely related genus.</title>
        <authorList>
            <person name="Li Y."/>
        </authorList>
    </citation>
    <scope>NUCLEOTIDE SEQUENCE [LARGE SCALE GENOMIC DNA]</scope>
    <source>
        <strain evidence="16 17">JCM 16921</strain>
    </source>
</reference>
<evidence type="ECO:0000256" key="5">
    <source>
        <dbReference type="ARBA" id="ARBA00022806"/>
    </source>
</evidence>
<dbReference type="Pfam" id="PF00270">
    <property type="entry name" value="DEAD"/>
    <property type="match status" value="1"/>
</dbReference>
<dbReference type="SMART" id="SM00487">
    <property type="entry name" value="DEXDc"/>
    <property type="match status" value="1"/>
</dbReference>
<dbReference type="PROSITE" id="PS51192">
    <property type="entry name" value="HELICASE_ATP_BIND_1"/>
    <property type="match status" value="1"/>
</dbReference>
<dbReference type="PROSITE" id="PS51195">
    <property type="entry name" value="Q_MOTIF"/>
    <property type="match status" value="1"/>
</dbReference>
<dbReference type="InterPro" id="IPR044742">
    <property type="entry name" value="DEAD/DEAH_RhlB"/>
</dbReference>
<dbReference type="InterPro" id="IPR027417">
    <property type="entry name" value="P-loop_NTPase"/>
</dbReference>
<name>A0A7C8BQN5_9MICO</name>
<comment type="catalytic activity">
    <reaction evidence="9">
        <text>ATP + H2O = ADP + phosphate + H(+)</text>
        <dbReference type="Rhea" id="RHEA:13065"/>
        <dbReference type="ChEBI" id="CHEBI:15377"/>
        <dbReference type="ChEBI" id="CHEBI:15378"/>
        <dbReference type="ChEBI" id="CHEBI:30616"/>
        <dbReference type="ChEBI" id="CHEBI:43474"/>
        <dbReference type="ChEBI" id="CHEBI:456216"/>
        <dbReference type="EC" id="3.6.4.13"/>
    </reaction>
</comment>
<dbReference type="InterPro" id="IPR050547">
    <property type="entry name" value="DEAD_box_RNA_helicases"/>
</dbReference>
<dbReference type="PROSITE" id="PS51194">
    <property type="entry name" value="HELICASE_CTER"/>
    <property type="match status" value="1"/>
</dbReference>
<dbReference type="InterPro" id="IPR011545">
    <property type="entry name" value="DEAD/DEAH_box_helicase_dom"/>
</dbReference>
<evidence type="ECO:0000256" key="8">
    <source>
        <dbReference type="ARBA" id="ARBA00038437"/>
    </source>
</evidence>
<feature type="compositionally biased region" description="Basic and acidic residues" evidence="12">
    <location>
        <begin position="659"/>
        <end position="676"/>
    </location>
</feature>
<feature type="domain" description="Helicase ATP-binding" evidence="13">
    <location>
        <begin position="112"/>
        <end position="283"/>
    </location>
</feature>
<evidence type="ECO:0000256" key="11">
    <source>
        <dbReference type="RuleBase" id="RU000492"/>
    </source>
</evidence>
<accession>A0A7C8BQN5</accession>
<dbReference type="InterPro" id="IPR000629">
    <property type="entry name" value="RNA-helicase_DEAD-box_CS"/>
</dbReference>
<evidence type="ECO:0000313" key="17">
    <source>
        <dbReference type="Proteomes" id="UP000481339"/>
    </source>
</evidence>
<keyword evidence="7" id="KW-0346">Stress response</keyword>
<evidence type="ECO:0000259" key="14">
    <source>
        <dbReference type="PROSITE" id="PS51194"/>
    </source>
</evidence>
<keyword evidence="2" id="KW-0963">Cytoplasm</keyword>
<protein>
    <recommendedName>
        <fullName evidence="1">RNA helicase</fullName>
        <ecNumber evidence="1">3.6.4.13</ecNumber>
    </recommendedName>
</protein>
<comment type="caution">
    <text evidence="16">The sequence shown here is derived from an EMBL/GenBank/DDBJ whole genome shotgun (WGS) entry which is preliminary data.</text>
</comment>
<dbReference type="EC" id="3.6.4.13" evidence="1"/>
<dbReference type="FunFam" id="3.40.50.300:FF:000108">
    <property type="entry name" value="ATP-dependent RNA helicase RhlE"/>
    <property type="match status" value="1"/>
</dbReference>